<dbReference type="CDD" id="cd00114">
    <property type="entry name" value="LIGANc"/>
    <property type="match status" value="1"/>
</dbReference>
<dbReference type="InterPro" id="IPR018239">
    <property type="entry name" value="DNA_ligase_AS"/>
</dbReference>
<evidence type="ECO:0000313" key="14">
    <source>
        <dbReference type="EMBL" id="GLQ23097.1"/>
    </source>
</evidence>
<dbReference type="CDD" id="cd17748">
    <property type="entry name" value="BRCT_DNA_ligase_like"/>
    <property type="match status" value="1"/>
</dbReference>
<gene>
    <name evidence="12 14" type="primary">ligA</name>
    <name evidence="14" type="ORF">GCM10007853_09710</name>
</gene>
<dbReference type="PANTHER" id="PTHR23389">
    <property type="entry name" value="CHROMOSOME TRANSMISSION FIDELITY FACTOR 18"/>
    <property type="match status" value="1"/>
</dbReference>
<keyword evidence="5 12" id="KW-0227">DNA damage</keyword>
<evidence type="ECO:0000256" key="10">
    <source>
        <dbReference type="ARBA" id="ARBA00023211"/>
    </source>
</evidence>
<evidence type="ECO:0000256" key="7">
    <source>
        <dbReference type="ARBA" id="ARBA00022842"/>
    </source>
</evidence>
<dbReference type="EMBL" id="BSNK01000001">
    <property type="protein sequence ID" value="GLQ23097.1"/>
    <property type="molecule type" value="Genomic_DNA"/>
</dbReference>
<dbReference type="Pfam" id="PF01653">
    <property type="entry name" value="DNA_ligase_aden"/>
    <property type="match status" value="1"/>
</dbReference>
<evidence type="ECO:0000256" key="6">
    <source>
        <dbReference type="ARBA" id="ARBA00022833"/>
    </source>
</evidence>
<dbReference type="InterPro" id="IPR041663">
    <property type="entry name" value="DisA/LigA_HHH"/>
</dbReference>
<feature type="binding site" evidence="12">
    <location>
        <begin position="83"/>
        <end position="84"/>
    </location>
    <ligand>
        <name>NAD(+)</name>
        <dbReference type="ChEBI" id="CHEBI:57540"/>
    </ligand>
</feature>
<evidence type="ECO:0000256" key="5">
    <source>
        <dbReference type="ARBA" id="ARBA00022763"/>
    </source>
</evidence>
<dbReference type="PROSITE" id="PS50172">
    <property type="entry name" value="BRCT"/>
    <property type="match status" value="1"/>
</dbReference>
<keyword evidence="3 12" id="KW-0235">DNA replication</keyword>
<keyword evidence="7 12" id="KW-0460">Magnesium</keyword>
<dbReference type="PROSITE" id="PS01055">
    <property type="entry name" value="DNA_LIGASE_N1"/>
    <property type="match status" value="1"/>
</dbReference>
<dbReference type="PANTHER" id="PTHR23389:SF9">
    <property type="entry name" value="DNA LIGASE"/>
    <property type="match status" value="1"/>
</dbReference>
<keyword evidence="4 12" id="KW-0479">Metal-binding</keyword>
<dbReference type="SUPFAM" id="SSF47781">
    <property type="entry name" value="RuvA domain 2-like"/>
    <property type="match status" value="1"/>
</dbReference>
<feature type="domain" description="BRCT" evidence="13">
    <location>
        <begin position="601"/>
        <end position="674"/>
    </location>
</feature>
<feature type="binding site" evidence="12">
    <location>
        <position position="431"/>
    </location>
    <ligand>
        <name>Zn(2+)</name>
        <dbReference type="ChEBI" id="CHEBI:29105"/>
    </ligand>
</feature>
<evidence type="ECO:0000313" key="15">
    <source>
        <dbReference type="Proteomes" id="UP001161391"/>
    </source>
</evidence>
<dbReference type="Gene3D" id="1.10.287.610">
    <property type="entry name" value="Helix hairpin bin"/>
    <property type="match status" value="1"/>
</dbReference>
<feature type="binding site" evidence="12">
    <location>
        <position position="411"/>
    </location>
    <ligand>
        <name>Zn(2+)</name>
        <dbReference type="ChEBI" id="CHEBI:29105"/>
    </ligand>
</feature>
<dbReference type="InterPro" id="IPR013840">
    <property type="entry name" value="DNAligase_N"/>
</dbReference>
<dbReference type="Proteomes" id="UP001161391">
    <property type="component" value="Unassembled WGS sequence"/>
</dbReference>
<feature type="binding site" evidence="12">
    <location>
        <position position="437"/>
    </location>
    <ligand>
        <name>Zn(2+)</name>
        <dbReference type="ChEBI" id="CHEBI:29105"/>
    </ligand>
</feature>
<evidence type="ECO:0000256" key="4">
    <source>
        <dbReference type="ARBA" id="ARBA00022723"/>
    </source>
</evidence>
<dbReference type="Pfam" id="PF03120">
    <property type="entry name" value="OB_DNA_ligase"/>
    <property type="match status" value="1"/>
</dbReference>
<dbReference type="InterPro" id="IPR010994">
    <property type="entry name" value="RuvA_2-like"/>
</dbReference>
<dbReference type="PIRSF" id="PIRSF001604">
    <property type="entry name" value="LigA"/>
    <property type="match status" value="1"/>
</dbReference>
<dbReference type="NCBIfam" id="NF005932">
    <property type="entry name" value="PRK07956.1"/>
    <property type="match status" value="1"/>
</dbReference>
<dbReference type="EC" id="6.5.1.2" evidence="12"/>
<keyword evidence="8 12" id="KW-0520">NAD</keyword>
<feature type="binding site" evidence="12">
    <location>
        <begin position="34"/>
        <end position="38"/>
    </location>
    <ligand>
        <name>NAD(+)</name>
        <dbReference type="ChEBI" id="CHEBI:57540"/>
    </ligand>
</feature>
<dbReference type="InterPro" id="IPR036420">
    <property type="entry name" value="BRCT_dom_sf"/>
</dbReference>
<feature type="binding site" evidence="12">
    <location>
        <position position="177"/>
    </location>
    <ligand>
        <name>NAD(+)</name>
        <dbReference type="ChEBI" id="CHEBI:57540"/>
    </ligand>
</feature>
<dbReference type="GO" id="GO:0016874">
    <property type="term" value="F:ligase activity"/>
    <property type="evidence" value="ECO:0007669"/>
    <property type="project" value="UniProtKB-KW"/>
</dbReference>
<dbReference type="Pfam" id="PF00533">
    <property type="entry name" value="BRCT"/>
    <property type="match status" value="1"/>
</dbReference>
<dbReference type="InterPro" id="IPR001679">
    <property type="entry name" value="DNA_ligase"/>
</dbReference>
<evidence type="ECO:0000256" key="12">
    <source>
        <dbReference type="HAMAP-Rule" id="MF_01588"/>
    </source>
</evidence>
<dbReference type="NCBIfam" id="TIGR00575">
    <property type="entry name" value="dnlj"/>
    <property type="match status" value="1"/>
</dbReference>
<comment type="similarity">
    <text evidence="12">Belongs to the NAD-dependent DNA ligase family. LigA subfamily.</text>
</comment>
<dbReference type="InterPro" id="IPR012340">
    <property type="entry name" value="NA-bd_OB-fold"/>
</dbReference>
<keyword evidence="15" id="KW-1185">Reference proteome</keyword>
<dbReference type="SUPFAM" id="SSF50249">
    <property type="entry name" value="Nucleic acid-binding proteins"/>
    <property type="match status" value="1"/>
</dbReference>
<dbReference type="InterPro" id="IPR004149">
    <property type="entry name" value="Znf_DNAligase_C4"/>
</dbReference>
<reference evidence="14" key="2">
    <citation type="submission" date="2023-01" db="EMBL/GenBank/DDBJ databases">
        <title>Draft genome sequence of Algimonas ampicilliniresistens strain NBRC 108219.</title>
        <authorList>
            <person name="Sun Q."/>
            <person name="Mori K."/>
        </authorList>
    </citation>
    <scope>NUCLEOTIDE SEQUENCE</scope>
    <source>
        <strain evidence="14">NBRC 108219</strain>
    </source>
</reference>
<dbReference type="Gene3D" id="6.20.10.30">
    <property type="match status" value="1"/>
</dbReference>
<feature type="active site" description="N6-AMP-lysine intermediate" evidence="12">
    <location>
        <position position="119"/>
    </location>
</feature>
<dbReference type="Gene3D" id="3.30.470.30">
    <property type="entry name" value="DNA ligase/mRNA capping enzyme"/>
    <property type="match status" value="1"/>
</dbReference>
<dbReference type="RefSeq" id="WP_431355917.1">
    <property type="nucleotide sequence ID" value="NZ_BSNK01000001.1"/>
</dbReference>
<dbReference type="HAMAP" id="MF_01588">
    <property type="entry name" value="DNA_ligase_A"/>
    <property type="match status" value="1"/>
</dbReference>
<evidence type="ECO:0000256" key="1">
    <source>
        <dbReference type="ARBA" id="ARBA00004067"/>
    </source>
</evidence>
<dbReference type="SMART" id="SM00292">
    <property type="entry name" value="BRCT"/>
    <property type="match status" value="1"/>
</dbReference>
<name>A0ABQ5V7P2_9PROT</name>
<evidence type="ECO:0000256" key="9">
    <source>
        <dbReference type="ARBA" id="ARBA00023204"/>
    </source>
</evidence>
<dbReference type="Gene3D" id="3.40.50.10190">
    <property type="entry name" value="BRCT domain"/>
    <property type="match status" value="1"/>
</dbReference>
<comment type="catalytic activity">
    <reaction evidence="11 12">
        <text>NAD(+) + (deoxyribonucleotide)n-3'-hydroxyl + 5'-phospho-(deoxyribonucleotide)m = (deoxyribonucleotide)n+m + AMP + beta-nicotinamide D-nucleotide.</text>
        <dbReference type="EC" id="6.5.1.2"/>
    </reaction>
</comment>
<comment type="caution">
    <text evidence="14">The sequence shown here is derived from an EMBL/GenBank/DDBJ whole genome shotgun (WGS) entry which is preliminary data.</text>
</comment>
<feature type="binding site" evidence="12">
    <location>
        <position position="293"/>
    </location>
    <ligand>
        <name>NAD(+)</name>
        <dbReference type="ChEBI" id="CHEBI:57540"/>
    </ligand>
</feature>
<comment type="function">
    <text evidence="1 12">DNA ligase that catalyzes the formation of phosphodiester linkages between 5'-phosphoryl and 3'-hydroxyl groups in double-stranded DNA using NAD as a coenzyme and as the energy source for the reaction. It is essential for DNA replication and repair of damaged DNA.</text>
</comment>
<keyword evidence="6 12" id="KW-0862">Zinc</keyword>
<dbReference type="Gene3D" id="2.40.50.140">
    <property type="entry name" value="Nucleic acid-binding proteins"/>
    <property type="match status" value="1"/>
</dbReference>
<evidence type="ECO:0000256" key="8">
    <source>
        <dbReference type="ARBA" id="ARBA00023027"/>
    </source>
</evidence>
<dbReference type="InterPro" id="IPR013839">
    <property type="entry name" value="DNAligase_adenylation"/>
</dbReference>
<evidence type="ECO:0000256" key="2">
    <source>
        <dbReference type="ARBA" id="ARBA00022598"/>
    </source>
</evidence>
<accession>A0ABQ5V7P2</accession>
<sequence>MTVSGPKEKYDDLIAQIKKADDAYYQDDAPDLTDAQYDALRMELRAIEDLYPELIRPDSPTQSVGAKPSGRFGKITHAVPMLSLDNAFSDEDVRDWTARARRFLGLETTEPMAFTAEPKIDGLSAAIRYENGRLVQGATRGDGAVGEDVTRNLRTLDDVPKVLSGTGWPDILEVRGEVYIEHDAFAAMNARQVERGDKEYMNPRNAAAGSLRQIDSSITAERPLRFFAYAWGEVSEAISDTQFEAIENLSKWGFQTNPKTQRFTNAEGLIAHYRFIESARADLGYDIDGVVYKVDRLDWQGRLGFAGRAPRWAIAHKFPAEKAITKLLDIEINVGRTGALAPLAHLAPINVGGVLVSRATLHNEDEIERLGVKPGDTVQIQRAGDVIPQILKVETDGGGEPFIYPTLCPSCGSDAIRAVDEKGKQDVVRRCVNTLSCPAQAKEYLKYFVSRPALDIDGLGERQIEDFYERGDVTEPADIFTLENRNSDLKLENREGFGAKSTEALFRAIESRRTVKLPRFLRSLGVRHVGQGNSNLLARHFGDWHSLYESAKAGTAEMLTIDGIGEAAATALHEFFHADQTRDALDRLLAEVTVEDAEVVDTGSPVAGKTVVFTGKLERFTRDEAKVRAQSLGAKVAGSVSAKTDYLVAGPGAGSKLKKAEALGVSVLTEDEWLALIAP</sequence>
<dbReference type="InterPro" id="IPR004150">
    <property type="entry name" value="NAD_DNA_ligase_OB"/>
</dbReference>
<keyword evidence="9 12" id="KW-0234">DNA repair</keyword>
<feature type="binding site" evidence="12">
    <location>
        <position position="117"/>
    </location>
    <ligand>
        <name>NAD(+)</name>
        <dbReference type="ChEBI" id="CHEBI:57540"/>
    </ligand>
</feature>
<dbReference type="InterPro" id="IPR001357">
    <property type="entry name" value="BRCT_dom"/>
</dbReference>
<feature type="binding site" evidence="12">
    <location>
        <position position="408"/>
    </location>
    <ligand>
        <name>Zn(2+)</name>
        <dbReference type="ChEBI" id="CHEBI:29105"/>
    </ligand>
</feature>
<organism evidence="14 15">
    <name type="scientific">Algimonas ampicilliniresistens</name>
    <dbReference type="NCBI Taxonomy" id="1298735"/>
    <lineage>
        <taxon>Bacteria</taxon>
        <taxon>Pseudomonadati</taxon>
        <taxon>Pseudomonadota</taxon>
        <taxon>Alphaproteobacteria</taxon>
        <taxon>Maricaulales</taxon>
        <taxon>Robiginitomaculaceae</taxon>
        <taxon>Algimonas</taxon>
    </lineage>
</organism>
<protein>
    <recommendedName>
        <fullName evidence="12">DNA ligase</fullName>
        <ecNumber evidence="12">6.5.1.2</ecNumber>
    </recommendedName>
    <alternativeName>
        <fullName evidence="12">Polydeoxyribonucleotide synthase [NAD(+)]</fullName>
    </alternativeName>
</protein>
<dbReference type="Pfam" id="PF12826">
    <property type="entry name" value="HHH_2"/>
    <property type="match status" value="1"/>
</dbReference>
<dbReference type="SUPFAM" id="SSF56091">
    <property type="entry name" value="DNA ligase/mRNA capping enzyme, catalytic domain"/>
    <property type="match status" value="1"/>
</dbReference>
<comment type="cofactor">
    <cofactor evidence="12">
        <name>Mg(2+)</name>
        <dbReference type="ChEBI" id="CHEBI:18420"/>
    </cofactor>
    <cofactor evidence="12">
        <name>Mn(2+)</name>
        <dbReference type="ChEBI" id="CHEBI:29035"/>
    </cofactor>
</comment>
<feature type="binding site" evidence="12">
    <location>
        <position position="140"/>
    </location>
    <ligand>
        <name>NAD(+)</name>
        <dbReference type="ChEBI" id="CHEBI:57540"/>
    </ligand>
</feature>
<dbReference type="SMART" id="SM00532">
    <property type="entry name" value="LIGANc"/>
    <property type="match status" value="1"/>
</dbReference>
<dbReference type="Pfam" id="PF03119">
    <property type="entry name" value="DNA_ligase_ZBD"/>
    <property type="match status" value="1"/>
</dbReference>
<feature type="binding site" evidence="12">
    <location>
        <position position="317"/>
    </location>
    <ligand>
        <name>NAD(+)</name>
        <dbReference type="ChEBI" id="CHEBI:57540"/>
    </ligand>
</feature>
<keyword evidence="10 12" id="KW-0464">Manganese</keyword>
<dbReference type="SUPFAM" id="SSF52113">
    <property type="entry name" value="BRCT domain"/>
    <property type="match status" value="1"/>
</dbReference>
<evidence type="ECO:0000256" key="3">
    <source>
        <dbReference type="ARBA" id="ARBA00022705"/>
    </source>
</evidence>
<evidence type="ECO:0000259" key="13">
    <source>
        <dbReference type="PROSITE" id="PS50172"/>
    </source>
</evidence>
<evidence type="ECO:0000256" key="11">
    <source>
        <dbReference type="ARBA" id="ARBA00034005"/>
    </source>
</evidence>
<reference evidence="14" key="1">
    <citation type="journal article" date="2014" name="Int. J. Syst. Evol. Microbiol.">
        <title>Complete genome of a new Firmicutes species belonging to the dominant human colonic microbiota ('Ruminococcus bicirculans') reveals two chromosomes and a selective capacity to utilize plant glucans.</title>
        <authorList>
            <consortium name="NISC Comparative Sequencing Program"/>
            <person name="Wegmann U."/>
            <person name="Louis P."/>
            <person name="Goesmann A."/>
            <person name="Henrissat B."/>
            <person name="Duncan S.H."/>
            <person name="Flint H.J."/>
        </authorList>
    </citation>
    <scope>NUCLEOTIDE SEQUENCE</scope>
    <source>
        <strain evidence="14">NBRC 108219</strain>
    </source>
</reference>
<keyword evidence="2 12" id="KW-0436">Ligase</keyword>
<proteinExistence type="inferred from homology"/>
<dbReference type="Gene3D" id="1.10.150.20">
    <property type="entry name" value="5' to 3' exonuclease, C-terminal subdomain"/>
    <property type="match status" value="2"/>
</dbReference>